<dbReference type="Pfam" id="PF25917">
    <property type="entry name" value="BSH_RND"/>
    <property type="match status" value="1"/>
</dbReference>
<dbReference type="InterPro" id="IPR058625">
    <property type="entry name" value="MdtA-like_BSH"/>
</dbReference>
<protein>
    <submittedName>
        <fullName evidence="3">Efflux transporter periplasmic adaptor subunit</fullName>
    </submittedName>
</protein>
<feature type="coiled-coil region" evidence="1">
    <location>
        <begin position="119"/>
        <end position="160"/>
    </location>
</feature>
<evidence type="ECO:0000313" key="4">
    <source>
        <dbReference type="Proteomes" id="UP000221860"/>
    </source>
</evidence>
<dbReference type="GO" id="GO:1990281">
    <property type="term" value="C:efflux pump complex"/>
    <property type="evidence" value="ECO:0007669"/>
    <property type="project" value="TreeGrafter"/>
</dbReference>
<proteinExistence type="predicted"/>
<dbReference type="Gene3D" id="1.10.287.470">
    <property type="entry name" value="Helix hairpin bin"/>
    <property type="match status" value="1"/>
</dbReference>
<keyword evidence="4" id="KW-1185">Reference proteome</keyword>
<name>A0A2G1MCA8_9RHOB</name>
<dbReference type="PANTHER" id="PTHR30469">
    <property type="entry name" value="MULTIDRUG RESISTANCE PROTEIN MDTA"/>
    <property type="match status" value="1"/>
</dbReference>
<dbReference type="AlphaFoldDB" id="A0A2G1MCA8"/>
<dbReference type="OrthoDB" id="7626141at2"/>
<dbReference type="EMBL" id="NQWH01000040">
    <property type="protein sequence ID" value="PHP26376.1"/>
    <property type="molecule type" value="Genomic_DNA"/>
</dbReference>
<reference evidence="3 4" key="1">
    <citation type="submission" date="2017-08" db="EMBL/GenBank/DDBJ databases">
        <title>Draft Genome Sequence of Loktanella cinnabarina Strain XM1, Isolated from Coastal Surface Water.</title>
        <authorList>
            <person name="Ma R."/>
            <person name="Wang J."/>
            <person name="Wang Q."/>
            <person name="Ma Z."/>
            <person name="Li J."/>
            <person name="Chen L."/>
        </authorList>
    </citation>
    <scope>NUCLEOTIDE SEQUENCE [LARGE SCALE GENOMIC DNA]</scope>
    <source>
        <strain evidence="3 4">XM1</strain>
    </source>
</reference>
<evidence type="ECO:0000313" key="3">
    <source>
        <dbReference type="EMBL" id="PHP26376.1"/>
    </source>
</evidence>
<accession>A0A2G1MCA8</accession>
<dbReference type="Gene3D" id="2.40.30.170">
    <property type="match status" value="1"/>
</dbReference>
<gene>
    <name evidence="3" type="ORF">CJ301_16755</name>
</gene>
<feature type="domain" description="Multidrug resistance protein MdtA-like barrel-sandwich hybrid" evidence="2">
    <location>
        <begin position="76"/>
        <end position="261"/>
    </location>
</feature>
<keyword evidence="1" id="KW-0175">Coiled coil</keyword>
<organism evidence="3 4">
    <name type="scientific">Limimaricola cinnabarinus</name>
    <dbReference type="NCBI Taxonomy" id="1125964"/>
    <lineage>
        <taxon>Bacteria</taxon>
        <taxon>Pseudomonadati</taxon>
        <taxon>Pseudomonadota</taxon>
        <taxon>Alphaproteobacteria</taxon>
        <taxon>Rhodobacterales</taxon>
        <taxon>Paracoccaceae</taxon>
        <taxon>Limimaricola</taxon>
    </lineage>
</organism>
<evidence type="ECO:0000256" key="1">
    <source>
        <dbReference type="SAM" id="Coils"/>
    </source>
</evidence>
<comment type="caution">
    <text evidence="3">The sequence shown here is derived from an EMBL/GenBank/DDBJ whole genome shotgun (WGS) entry which is preliminary data.</text>
</comment>
<dbReference type="RefSeq" id="WP_099278510.1">
    <property type="nucleotide sequence ID" value="NZ_KZ304980.1"/>
</dbReference>
<sequence length="494" mass="52128">MRFLRRSLGGLFLFALTLALLAHAGRMLWSAVETRMNAEPRSFAQQERVAGVRGLTIAPGRTRPELVVFGELLSSRTVALRAAVGGTVQDVAETMVEGGAVTAGELLLQIDPADAESALARARVDLEDALSEGREAERALELARDELAAAEAQAVLREQALTRQRGLQDRGIGTAPELEAAELSASTAAQAVLTRRQAIAQAETRIDQAATRRARAEIAVAEAERDLANTRITAPFDGQLTEVAIGPGSRVAANEQLAVLVDPDALEVAFRVSATQYARLLNEEGRIAGAPVRVRLDVDGLPLTGAGRVVREAAVVAQGQTGRLIYAALDRAPGLRPGDFVTVIVTEPPLDEVATIPAAALGADGTVLAIGPEDRLESVAVEQLRTQGDAVLIAAADLAGREIVARRTPLLGAGIKVRRLDDTPADPGADPDAAPEMIAPEMIALDPARRARLVAFVEASDRMPAEARARLIEQLGAEEVPAEIVDRLEGRMGG</sequence>
<dbReference type="Proteomes" id="UP000221860">
    <property type="component" value="Unassembled WGS sequence"/>
</dbReference>
<evidence type="ECO:0000259" key="2">
    <source>
        <dbReference type="Pfam" id="PF25917"/>
    </source>
</evidence>
<feature type="coiled-coil region" evidence="1">
    <location>
        <begin position="199"/>
        <end position="233"/>
    </location>
</feature>
<dbReference type="SUPFAM" id="SSF111369">
    <property type="entry name" value="HlyD-like secretion proteins"/>
    <property type="match status" value="2"/>
</dbReference>
<dbReference type="GO" id="GO:0015562">
    <property type="term" value="F:efflux transmembrane transporter activity"/>
    <property type="evidence" value="ECO:0007669"/>
    <property type="project" value="TreeGrafter"/>
</dbReference>
<dbReference type="Gene3D" id="2.40.50.100">
    <property type="match status" value="1"/>
</dbReference>